<organism evidence="1 2">
    <name type="scientific">Candidatus Yanofskybacteria bacterium RIFCSPLOWO2_01_FULL_43_22</name>
    <dbReference type="NCBI Taxonomy" id="1802695"/>
    <lineage>
        <taxon>Bacteria</taxon>
        <taxon>Candidatus Yanofskyibacteriota</taxon>
    </lineage>
</organism>
<dbReference type="EMBL" id="MGKJ01000020">
    <property type="protein sequence ID" value="OGN23321.1"/>
    <property type="molecule type" value="Genomic_DNA"/>
</dbReference>
<dbReference type="AlphaFoldDB" id="A0A1F8GDF5"/>
<proteinExistence type="predicted"/>
<evidence type="ECO:0000313" key="1">
    <source>
        <dbReference type="EMBL" id="OGN23321.1"/>
    </source>
</evidence>
<gene>
    <name evidence="1" type="ORF">A3A13_04340</name>
</gene>
<comment type="caution">
    <text evidence="1">The sequence shown here is derived from an EMBL/GenBank/DDBJ whole genome shotgun (WGS) entry which is preliminary data.</text>
</comment>
<reference evidence="1 2" key="1">
    <citation type="journal article" date="2016" name="Nat. Commun.">
        <title>Thousands of microbial genomes shed light on interconnected biogeochemical processes in an aquifer system.</title>
        <authorList>
            <person name="Anantharaman K."/>
            <person name="Brown C.T."/>
            <person name="Hug L.A."/>
            <person name="Sharon I."/>
            <person name="Castelle C.J."/>
            <person name="Probst A.J."/>
            <person name="Thomas B.C."/>
            <person name="Singh A."/>
            <person name="Wilkins M.J."/>
            <person name="Karaoz U."/>
            <person name="Brodie E.L."/>
            <person name="Williams K.H."/>
            <person name="Hubbard S.S."/>
            <person name="Banfield J.F."/>
        </authorList>
    </citation>
    <scope>NUCLEOTIDE SEQUENCE [LARGE SCALE GENOMIC DNA]</scope>
</reference>
<name>A0A1F8GDF5_9BACT</name>
<dbReference type="STRING" id="1802695.A3A13_04340"/>
<dbReference type="PROSITE" id="PS51257">
    <property type="entry name" value="PROKAR_LIPOPROTEIN"/>
    <property type="match status" value="1"/>
</dbReference>
<sequence>MRNSVGAIIIAFISLTIAACAYSNKIENVAFGLSEFSWERPVRVYEYNGEIRVTFHDVVIGPALETHKVMVNFSNLEIGIRSTLPGTALTVVPSFPYYLFYIDLPNYLSANSVIVWVQTEDEMHQWKKWLARQKEEIEVSRRLRATPGKVVPR</sequence>
<protein>
    <submittedName>
        <fullName evidence="1">Uncharacterized protein</fullName>
    </submittedName>
</protein>
<accession>A0A1F8GDF5</accession>
<dbReference type="Proteomes" id="UP000178911">
    <property type="component" value="Unassembled WGS sequence"/>
</dbReference>
<evidence type="ECO:0000313" key="2">
    <source>
        <dbReference type="Proteomes" id="UP000178911"/>
    </source>
</evidence>